<gene>
    <name evidence="11" type="ORF">K461DRAFT_229816</name>
</gene>
<evidence type="ECO:0000256" key="9">
    <source>
        <dbReference type="ARBA" id="ARBA00023242"/>
    </source>
</evidence>
<proteinExistence type="inferred from homology"/>
<evidence type="ECO:0000256" key="8">
    <source>
        <dbReference type="ARBA" id="ARBA00022490"/>
    </source>
</evidence>
<reference evidence="11" key="1">
    <citation type="journal article" date="2020" name="Stud. Mycol.">
        <title>101 Dothideomycetes genomes: a test case for predicting lifestyles and emergence of pathogens.</title>
        <authorList>
            <person name="Haridas S."/>
            <person name="Albert R."/>
            <person name="Binder M."/>
            <person name="Bloem J."/>
            <person name="Labutti K."/>
            <person name="Salamov A."/>
            <person name="Andreopoulos B."/>
            <person name="Baker S."/>
            <person name="Barry K."/>
            <person name="Bills G."/>
            <person name="Bluhm B."/>
            <person name="Cannon C."/>
            <person name="Castanera R."/>
            <person name="Culley D."/>
            <person name="Daum C."/>
            <person name="Ezra D."/>
            <person name="Gonzalez J."/>
            <person name="Henrissat B."/>
            <person name="Kuo A."/>
            <person name="Liang C."/>
            <person name="Lipzen A."/>
            <person name="Lutzoni F."/>
            <person name="Magnuson J."/>
            <person name="Mondo S."/>
            <person name="Nolan M."/>
            <person name="Ohm R."/>
            <person name="Pangilinan J."/>
            <person name="Park H.-J."/>
            <person name="Ramirez L."/>
            <person name="Alfaro M."/>
            <person name="Sun H."/>
            <person name="Tritt A."/>
            <person name="Yoshinaga Y."/>
            <person name="Zwiers L.-H."/>
            <person name="Turgeon B."/>
            <person name="Goodwin S."/>
            <person name="Spatafora J."/>
            <person name="Crous P."/>
            <person name="Grigoriev I."/>
        </authorList>
    </citation>
    <scope>NUCLEOTIDE SEQUENCE</scope>
    <source>
        <strain evidence="11">CBS 260.36</strain>
    </source>
</reference>
<evidence type="ECO:0000256" key="4">
    <source>
        <dbReference type="ARBA" id="ARBA00007096"/>
    </source>
</evidence>
<evidence type="ECO:0000256" key="2">
    <source>
        <dbReference type="ARBA" id="ARBA00004123"/>
    </source>
</evidence>
<keyword evidence="12" id="KW-1185">Reference proteome</keyword>
<evidence type="ECO:0000313" key="11">
    <source>
        <dbReference type="EMBL" id="KAF2150205.1"/>
    </source>
</evidence>
<sequence>MDTPESPVYEDVLDDVFGSSASGPEGIDREINGELSENARLRSIHVTNGYRDGIAESKSRFVQAGFDEGYPLGAVLGYKAAWFIKVLDLFCSGLRTASSTPDTISRMESALSEARQDLSMDRIFSSEYFDEDGVWKFTVTGDGDGDSECDFDQVAQHHPIMIKWTTLISDTAALLGLNMASPGQRHQERT</sequence>
<feature type="domain" description="Essential protein Yae1 N-terminal" evidence="10">
    <location>
        <begin position="49"/>
        <end position="80"/>
    </location>
</feature>
<accession>A0A9P4IYU6</accession>
<evidence type="ECO:0000256" key="5">
    <source>
        <dbReference type="ARBA" id="ARBA00011427"/>
    </source>
</evidence>
<keyword evidence="8" id="KW-0963">Cytoplasm</keyword>
<comment type="function">
    <text evidence="1">The complex LTO1:YAE1 may function as a target specific adapter that probably recruits apo-RPLI1 to the cytosolic iron-sulfur protein assembly (CIA) complex machinery. May be required for biogenesis of the large ribosomal subunit and initiation of translation.</text>
</comment>
<comment type="subunit">
    <text evidence="5">May form a complex with LTO1.</text>
</comment>
<dbReference type="Pfam" id="PF09811">
    <property type="entry name" value="Yae1_N"/>
    <property type="match status" value="1"/>
</dbReference>
<dbReference type="InterPro" id="IPR019191">
    <property type="entry name" value="Essential_protein_Yae1_N"/>
</dbReference>
<dbReference type="InterPro" id="IPR038881">
    <property type="entry name" value="Yae1-like"/>
</dbReference>
<dbReference type="PANTHER" id="PTHR18829:SF0">
    <property type="entry name" value="PROTEIN YAE1 HOMOLOG"/>
    <property type="match status" value="1"/>
</dbReference>
<evidence type="ECO:0000256" key="6">
    <source>
        <dbReference type="ARBA" id="ARBA00017286"/>
    </source>
</evidence>
<organism evidence="11 12">
    <name type="scientific">Myriangium duriaei CBS 260.36</name>
    <dbReference type="NCBI Taxonomy" id="1168546"/>
    <lineage>
        <taxon>Eukaryota</taxon>
        <taxon>Fungi</taxon>
        <taxon>Dikarya</taxon>
        <taxon>Ascomycota</taxon>
        <taxon>Pezizomycotina</taxon>
        <taxon>Dothideomycetes</taxon>
        <taxon>Dothideomycetidae</taxon>
        <taxon>Myriangiales</taxon>
        <taxon>Myriangiaceae</taxon>
        <taxon>Myriangium</taxon>
    </lineage>
</organism>
<evidence type="ECO:0000256" key="3">
    <source>
        <dbReference type="ARBA" id="ARBA00004496"/>
    </source>
</evidence>
<evidence type="ECO:0000256" key="7">
    <source>
        <dbReference type="ARBA" id="ARBA00018400"/>
    </source>
</evidence>
<comment type="similarity">
    <text evidence="4">Belongs to the YAE1 family.</text>
</comment>
<dbReference type="GO" id="GO:0005737">
    <property type="term" value="C:cytoplasm"/>
    <property type="evidence" value="ECO:0007669"/>
    <property type="project" value="UniProtKB-SubCell"/>
</dbReference>
<dbReference type="Proteomes" id="UP000799439">
    <property type="component" value="Unassembled WGS sequence"/>
</dbReference>
<comment type="caution">
    <text evidence="11">The sequence shown here is derived from an EMBL/GenBank/DDBJ whole genome shotgun (WGS) entry which is preliminary data.</text>
</comment>
<dbReference type="GO" id="GO:0005634">
    <property type="term" value="C:nucleus"/>
    <property type="evidence" value="ECO:0007669"/>
    <property type="project" value="UniProtKB-SubCell"/>
</dbReference>
<name>A0A9P4IYU6_9PEZI</name>
<keyword evidence="9" id="KW-0539">Nucleus</keyword>
<dbReference type="OrthoDB" id="20086at2759"/>
<protein>
    <recommendedName>
        <fullName evidence="7">Protein YAE1</fullName>
    </recommendedName>
    <alternativeName>
        <fullName evidence="6">Protein yae1</fullName>
    </alternativeName>
</protein>
<evidence type="ECO:0000256" key="1">
    <source>
        <dbReference type="ARBA" id="ARBA00003836"/>
    </source>
</evidence>
<comment type="subcellular location">
    <subcellularLocation>
        <location evidence="3">Cytoplasm</location>
    </subcellularLocation>
    <subcellularLocation>
        <location evidence="2">Nucleus</location>
    </subcellularLocation>
</comment>
<dbReference type="EMBL" id="ML996090">
    <property type="protein sequence ID" value="KAF2150205.1"/>
    <property type="molecule type" value="Genomic_DNA"/>
</dbReference>
<dbReference type="PANTHER" id="PTHR18829">
    <property type="entry name" value="PROTEIN YAE1 HOMOLOG"/>
    <property type="match status" value="1"/>
</dbReference>
<evidence type="ECO:0000259" key="10">
    <source>
        <dbReference type="Pfam" id="PF09811"/>
    </source>
</evidence>
<dbReference type="AlphaFoldDB" id="A0A9P4IYU6"/>
<evidence type="ECO:0000313" key="12">
    <source>
        <dbReference type="Proteomes" id="UP000799439"/>
    </source>
</evidence>